<dbReference type="Proteomes" id="UP000662618">
    <property type="component" value="Unassembled WGS sequence"/>
</dbReference>
<dbReference type="EMBL" id="CAJIMS010000001">
    <property type="protein sequence ID" value="CAD7811617.1"/>
    <property type="molecule type" value="Genomic_DNA"/>
</dbReference>
<dbReference type="AlphaFoldDB" id="A0A9N8MPS4"/>
<sequence>MLNSLHHELHNILSEKNEVRYGAVIQAVAHHLGNGKKTVADIEDEKRVKREEAEKLKKYIAE</sequence>
<comment type="caution">
    <text evidence="1">The sequence shown here is derived from an EMBL/GenBank/DDBJ whole genome shotgun (WGS) entry which is preliminary data.</text>
</comment>
<accession>A0A9N8MPS4</accession>
<dbReference type="RefSeq" id="WP_162088658.1">
    <property type="nucleotide sequence ID" value="NZ_CAJIMS010000001.1"/>
</dbReference>
<protein>
    <submittedName>
        <fullName evidence="1">Uncharacterized protein</fullName>
    </submittedName>
</protein>
<gene>
    <name evidence="1" type="ORF">CHRY9390_02387</name>
</gene>
<proteinExistence type="predicted"/>
<name>A0A9N8MPS4_9FLAO</name>
<reference evidence="1" key="1">
    <citation type="submission" date="2020-12" db="EMBL/GenBank/DDBJ databases">
        <authorList>
            <person name="Rodrigo-Torres L."/>
            <person name="Arahal R. D."/>
            <person name="Lucena T."/>
        </authorList>
    </citation>
    <scope>NUCLEOTIDE SEQUENCE</scope>
    <source>
        <strain evidence="1">CECT 9390</strain>
    </source>
</reference>
<evidence type="ECO:0000313" key="1">
    <source>
        <dbReference type="EMBL" id="CAD7811617.1"/>
    </source>
</evidence>
<keyword evidence="2" id="KW-1185">Reference proteome</keyword>
<organism evidence="1 2">
    <name type="scientific">Chryseobacterium aquaeductus</name>
    <dbReference type="NCBI Taxonomy" id="2675056"/>
    <lineage>
        <taxon>Bacteria</taxon>
        <taxon>Pseudomonadati</taxon>
        <taxon>Bacteroidota</taxon>
        <taxon>Flavobacteriia</taxon>
        <taxon>Flavobacteriales</taxon>
        <taxon>Weeksellaceae</taxon>
        <taxon>Chryseobacterium group</taxon>
        <taxon>Chryseobacterium</taxon>
    </lineage>
</organism>
<evidence type="ECO:0000313" key="2">
    <source>
        <dbReference type="Proteomes" id="UP000662618"/>
    </source>
</evidence>